<dbReference type="RefSeq" id="WP_160855678.1">
    <property type="nucleotide sequence ID" value="NZ_WUWG01000005.1"/>
</dbReference>
<accession>A0A6B0TYF7</accession>
<dbReference type="EMBL" id="WUWG01000005">
    <property type="protein sequence ID" value="MXU66312.1"/>
    <property type="molecule type" value="Genomic_DNA"/>
</dbReference>
<organism evidence="2 3">
    <name type="scientific">Oceanomicrobium pacificus</name>
    <dbReference type="NCBI Taxonomy" id="2692916"/>
    <lineage>
        <taxon>Bacteria</taxon>
        <taxon>Pseudomonadati</taxon>
        <taxon>Pseudomonadota</taxon>
        <taxon>Alphaproteobacteria</taxon>
        <taxon>Rhodobacterales</taxon>
        <taxon>Paracoccaceae</taxon>
        <taxon>Oceanomicrobium</taxon>
    </lineage>
</organism>
<dbReference type="AlphaFoldDB" id="A0A6B0TYF7"/>
<feature type="transmembrane region" description="Helical" evidence="1">
    <location>
        <begin position="56"/>
        <end position="76"/>
    </location>
</feature>
<keyword evidence="3" id="KW-1185">Reference proteome</keyword>
<evidence type="ECO:0000313" key="2">
    <source>
        <dbReference type="EMBL" id="MXU66312.1"/>
    </source>
</evidence>
<gene>
    <name evidence="2" type="ORF">GSH16_12740</name>
</gene>
<evidence type="ECO:0008006" key="4">
    <source>
        <dbReference type="Google" id="ProtNLM"/>
    </source>
</evidence>
<sequence length="80" mass="8962">MAEPGQRVGSRFLYEPFDATAARLEAQERVFAARWDGLERRLGAIEAMIERLERRIWFAVFGGAAFLAAQAFYPLVAAAN</sequence>
<keyword evidence="1" id="KW-0812">Transmembrane</keyword>
<dbReference type="Proteomes" id="UP000436016">
    <property type="component" value="Unassembled WGS sequence"/>
</dbReference>
<reference evidence="2 3" key="1">
    <citation type="submission" date="2019-12" db="EMBL/GenBank/DDBJ databases">
        <title>Strain KN286 was isolated from seawater, which was collected from Caroline Seamount in the tropical western Pacific.</title>
        <authorList>
            <person name="Wang Q."/>
        </authorList>
    </citation>
    <scope>NUCLEOTIDE SEQUENCE [LARGE SCALE GENOMIC DNA]</scope>
    <source>
        <strain evidence="2 3">KN286</strain>
    </source>
</reference>
<comment type="caution">
    <text evidence="2">The sequence shown here is derived from an EMBL/GenBank/DDBJ whole genome shotgun (WGS) entry which is preliminary data.</text>
</comment>
<evidence type="ECO:0000313" key="3">
    <source>
        <dbReference type="Proteomes" id="UP000436016"/>
    </source>
</evidence>
<keyword evidence="1" id="KW-0472">Membrane</keyword>
<evidence type="ECO:0000256" key="1">
    <source>
        <dbReference type="SAM" id="Phobius"/>
    </source>
</evidence>
<name>A0A6B0TYF7_9RHOB</name>
<protein>
    <recommendedName>
        <fullName evidence="4">Gene transfer agent protein</fullName>
    </recommendedName>
</protein>
<proteinExistence type="predicted"/>
<keyword evidence="1" id="KW-1133">Transmembrane helix</keyword>